<evidence type="ECO:0000256" key="1">
    <source>
        <dbReference type="SAM" id="MobiDB-lite"/>
    </source>
</evidence>
<organism evidence="4 5">
    <name type="scientific">Solimonas fluminis</name>
    <dbReference type="NCBI Taxonomy" id="2086571"/>
    <lineage>
        <taxon>Bacteria</taxon>
        <taxon>Pseudomonadati</taxon>
        <taxon>Pseudomonadota</taxon>
        <taxon>Gammaproteobacteria</taxon>
        <taxon>Nevskiales</taxon>
        <taxon>Nevskiaceae</taxon>
        <taxon>Solimonas</taxon>
    </lineage>
</organism>
<keyword evidence="2" id="KW-0732">Signal</keyword>
<reference evidence="4 5" key="1">
    <citation type="submission" date="2018-02" db="EMBL/GenBank/DDBJ databases">
        <title>Genome sequencing of Solimonas sp. HR-BB.</title>
        <authorList>
            <person name="Lee Y."/>
            <person name="Jeon C.O."/>
        </authorList>
    </citation>
    <scope>NUCLEOTIDE SEQUENCE [LARGE SCALE GENOMIC DNA]</scope>
    <source>
        <strain evidence="4 5">HR-BB</strain>
    </source>
</reference>
<dbReference type="OrthoDB" id="5382295at2"/>
<feature type="signal peptide" evidence="2">
    <location>
        <begin position="1"/>
        <end position="18"/>
    </location>
</feature>
<sequence>MRKILLLSLSLMSLPALAAKPAEEEALRVTQFKWLSGCWGFDTADGVYEEQWTTPTGNSMQGLSRRIGEGYTREWDFMRLVTSGGGGFDFTSQQYGGEESRYNSVGVAANRVVFENPDRPFPRKISYEYAAPDKLTMRLEGTSEGRPMGLSFPMKRRTCP</sequence>
<feature type="chain" id="PRO_5015447475" description="DUF6265 domain-containing protein" evidence="2">
    <location>
        <begin position="19"/>
        <end position="160"/>
    </location>
</feature>
<dbReference type="EMBL" id="PSNW01000013">
    <property type="protein sequence ID" value="PPE72374.1"/>
    <property type="molecule type" value="Genomic_DNA"/>
</dbReference>
<evidence type="ECO:0000259" key="3">
    <source>
        <dbReference type="Pfam" id="PF19780"/>
    </source>
</evidence>
<evidence type="ECO:0000256" key="2">
    <source>
        <dbReference type="SAM" id="SignalP"/>
    </source>
</evidence>
<dbReference type="Pfam" id="PF19780">
    <property type="entry name" value="DUF6265"/>
    <property type="match status" value="1"/>
</dbReference>
<proteinExistence type="predicted"/>
<comment type="caution">
    <text evidence="4">The sequence shown here is derived from an EMBL/GenBank/DDBJ whole genome shotgun (WGS) entry which is preliminary data.</text>
</comment>
<dbReference type="RefSeq" id="WP_104231923.1">
    <property type="nucleotide sequence ID" value="NZ_PSNW01000013.1"/>
</dbReference>
<dbReference type="Proteomes" id="UP000238220">
    <property type="component" value="Unassembled WGS sequence"/>
</dbReference>
<accession>A0A2S5TBJ2</accession>
<dbReference type="InterPro" id="IPR046232">
    <property type="entry name" value="DUF6265"/>
</dbReference>
<protein>
    <recommendedName>
        <fullName evidence="3">DUF6265 domain-containing protein</fullName>
    </recommendedName>
</protein>
<name>A0A2S5TBJ2_9GAMM</name>
<dbReference type="AlphaFoldDB" id="A0A2S5TBJ2"/>
<keyword evidence="5" id="KW-1185">Reference proteome</keyword>
<evidence type="ECO:0000313" key="4">
    <source>
        <dbReference type="EMBL" id="PPE72374.1"/>
    </source>
</evidence>
<feature type="domain" description="DUF6265" evidence="3">
    <location>
        <begin position="33"/>
        <end position="140"/>
    </location>
</feature>
<gene>
    <name evidence="4" type="ORF">C3942_18850</name>
</gene>
<evidence type="ECO:0000313" key="5">
    <source>
        <dbReference type="Proteomes" id="UP000238220"/>
    </source>
</evidence>
<feature type="region of interest" description="Disordered" evidence="1">
    <location>
        <begin position="141"/>
        <end position="160"/>
    </location>
</feature>